<dbReference type="InterPro" id="IPR043504">
    <property type="entry name" value="Peptidase_S1_PA_chymotrypsin"/>
</dbReference>
<dbReference type="GO" id="GO:0004252">
    <property type="term" value="F:serine-type endopeptidase activity"/>
    <property type="evidence" value="ECO:0007669"/>
    <property type="project" value="InterPro"/>
</dbReference>
<dbReference type="InterPro" id="IPR018114">
    <property type="entry name" value="TRYPSIN_HIS"/>
</dbReference>
<dbReference type="PRINTS" id="PR00722">
    <property type="entry name" value="CHYMOTRYPSIN"/>
</dbReference>
<organism evidence="6 7">
    <name type="scientific">Steinernema carpocapsae</name>
    <name type="common">Entomopathogenic nematode</name>
    <dbReference type="NCBI Taxonomy" id="34508"/>
    <lineage>
        <taxon>Eukaryota</taxon>
        <taxon>Metazoa</taxon>
        <taxon>Ecdysozoa</taxon>
        <taxon>Nematoda</taxon>
        <taxon>Chromadorea</taxon>
        <taxon>Rhabditida</taxon>
        <taxon>Tylenchina</taxon>
        <taxon>Panagrolaimomorpha</taxon>
        <taxon>Strongyloidoidea</taxon>
        <taxon>Steinernematidae</taxon>
        <taxon>Steinernema</taxon>
    </lineage>
</organism>
<dbReference type="InterPro" id="IPR033116">
    <property type="entry name" value="TRYPSIN_SER"/>
</dbReference>
<accession>A0A4U5LPH5</accession>
<comment type="similarity">
    <text evidence="2">Belongs to the peptidase S1 family. CLIP subfamily.</text>
</comment>
<reference evidence="6 7" key="2">
    <citation type="journal article" date="2019" name="G3 (Bethesda)">
        <title>Hybrid Assembly of the Genome of the Entomopathogenic Nematode Steinernema carpocapsae Identifies the X-Chromosome.</title>
        <authorList>
            <person name="Serra L."/>
            <person name="Macchietto M."/>
            <person name="Macias-Munoz A."/>
            <person name="McGill C.J."/>
            <person name="Rodriguez I.M."/>
            <person name="Rodriguez B."/>
            <person name="Murad R."/>
            <person name="Mortazavi A."/>
        </authorList>
    </citation>
    <scope>NUCLEOTIDE SEQUENCE [LARGE SCALE GENOMIC DNA]</scope>
    <source>
        <strain evidence="6 7">ALL</strain>
    </source>
</reference>
<dbReference type="Proteomes" id="UP000298663">
    <property type="component" value="Unassembled WGS sequence"/>
</dbReference>
<evidence type="ECO:0000313" key="7">
    <source>
        <dbReference type="Proteomes" id="UP000298663"/>
    </source>
</evidence>
<dbReference type="SUPFAM" id="SSF50494">
    <property type="entry name" value="Trypsin-like serine proteases"/>
    <property type="match status" value="1"/>
</dbReference>
<evidence type="ECO:0000259" key="5">
    <source>
        <dbReference type="PROSITE" id="PS50240"/>
    </source>
</evidence>
<keyword evidence="3" id="KW-0720">Serine protease</keyword>
<evidence type="ECO:0000256" key="1">
    <source>
        <dbReference type="ARBA" id="ARBA00023157"/>
    </source>
</evidence>
<dbReference type="InterPro" id="IPR009003">
    <property type="entry name" value="Peptidase_S1_PA"/>
</dbReference>
<evidence type="ECO:0000256" key="2">
    <source>
        <dbReference type="ARBA" id="ARBA00024195"/>
    </source>
</evidence>
<dbReference type="InterPro" id="IPR001314">
    <property type="entry name" value="Peptidase_S1A"/>
</dbReference>
<protein>
    <recommendedName>
        <fullName evidence="5">Peptidase S1 domain-containing protein</fullName>
    </recommendedName>
</protein>
<dbReference type="InterPro" id="IPR051487">
    <property type="entry name" value="Ser/Thr_Proteases_Immune/Dev"/>
</dbReference>
<dbReference type="PROSITE" id="PS00135">
    <property type="entry name" value="TRYPSIN_SER"/>
    <property type="match status" value="1"/>
</dbReference>
<evidence type="ECO:0000256" key="4">
    <source>
        <dbReference type="SAM" id="SignalP"/>
    </source>
</evidence>
<feature type="chain" id="PRO_5020836966" description="Peptidase S1 domain-containing protein" evidence="4">
    <location>
        <begin position="16"/>
        <end position="297"/>
    </location>
</feature>
<dbReference type="OrthoDB" id="5844829at2759"/>
<comment type="caution">
    <text evidence="6">The sequence shown here is derived from an EMBL/GenBank/DDBJ whole genome shotgun (WGS) entry which is preliminary data.</text>
</comment>
<keyword evidence="3" id="KW-0645">Protease</keyword>
<keyword evidence="3" id="KW-0378">Hydrolase</keyword>
<gene>
    <name evidence="6" type="ORF">L596_030474</name>
</gene>
<dbReference type="Pfam" id="PF00089">
    <property type="entry name" value="Trypsin"/>
    <property type="match status" value="1"/>
</dbReference>
<keyword evidence="4" id="KW-0732">Signal</keyword>
<dbReference type="SMART" id="SM00020">
    <property type="entry name" value="Tryp_SPc"/>
    <property type="match status" value="1"/>
</dbReference>
<dbReference type="InterPro" id="IPR001254">
    <property type="entry name" value="Trypsin_dom"/>
</dbReference>
<dbReference type="CDD" id="cd00190">
    <property type="entry name" value="Tryp_SPc"/>
    <property type="match status" value="1"/>
</dbReference>
<dbReference type="PANTHER" id="PTHR24256">
    <property type="entry name" value="TRYPTASE-RELATED"/>
    <property type="match status" value="1"/>
</dbReference>
<keyword evidence="1" id="KW-1015">Disulfide bond</keyword>
<feature type="signal peptide" evidence="4">
    <location>
        <begin position="1"/>
        <end position="15"/>
    </location>
</feature>
<evidence type="ECO:0000256" key="3">
    <source>
        <dbReference type="RuleBase" id="RU363034"/>
    </source>
</evidence>
<dbReference type="GO" id="GO:0006508">
    <property type="term" value="P:proteolysis"/>
    <property type="evidence" value="ECO:0007669"/>
    <property type="project" value="UniProtKB-KW"/>
</dbReference>
<proteinExistence type="inferred from homology"/>
<keyword evidence="7" id="KW-1185">Reference proteome</keyword>
<dbReference type="PROSITE" id="PS50240">
    <property type="entry name" value="TRYPSIN_DOM"/>
    <property type="match status" value="1"/>
</dbReference>
<dbReference type="STRING" id="34508.A0A4U5LPH5"/>
<name>A0A4U5LPH5_STECR</name>
<dbReference type="FunFam" id="2.40.10.10:FF:000068">
    <property type="entry name" value="transmembrane protease serine 2"/>
    <property type="match status" value="1"/>
</dbReference>
<feature type="domain" description="Peptidase S1" evidence="5">
    <location>
        <begin position="43"/>
        <end position="291"/>
    </location>
</feature>
<sequence length="297" mass="32368">MKCLLLLVVCGFCSALPLQGLHGEDLQLFQNYTQNLHHPDELIFGGANAKQGQWPWQAFLILKSPAGGTFICGGSLITSTHVLTAAHCTENLQSGIVLLGTVVLKDVQRTTGVQIKKIQSFKREPHYDGEGSVYDDLAVITLNTEVQLTDVVKLVKIVKDDSKVLNVPTDIVSGFGTYDFDADEEPLTSETLRYVEVDHIDHDWCTKRWARASGNQVKIIDTQICAGSKGKGSGPGDSGGPLHANVDGEWIQIGLVSFGVKGYPQIMDQSSFPSVYTRVASYCSFIEGETQGDFKCL</sequence>
<evidence type="ECO:0000313" key="6">
    <source>
        <dbReference type="EMBL" id="TKR57827.1"/>
    </source>
</evidence>
<dbReference type="AlphaFoldDB" id="A0A4U5LPH5"/>
<dbReference type="PROSITE" id="PS00134">
    <property type="entry name" value="TRYPSIN_HIS"/>
    <property type="match status" value="1"/>
</dbReference>
<dbReference type="EMBL" id="AZBU02000014">
    <property type="protein sequence ID" value="TKR57827.1"/>
    <property type="molecule type" value="Genomic_DNA"/>
</dbReference>
<dbReference type="Gene3D" id="2.40.10.10">
    <property type="entry name" value="Trypsin-like serine proteases"/>
    <property type="match status" value="1"/>
</dbReference>
<reference evidence="6 7" key="1">
    <citation type="journal article" date="2015" name="Genome Biol.">
        <title>Comparative genomics of Steinernema reveals deeply conserved gene regulatory networks.</title>
        <authorList>
            <person name="Dillman A.R."/>
            <person name="Macchietto M."/>
            <person name="Porter C.F."/>
            <person name="Rogers A."/>
            <person name="Williams B."/>
            <person name="Antoshechkin I."/>
            <person name="Lee M.M."/>
            <person name="Goodwin Z."/>
            <person name="Lu X."/>
            <person name="Lewis E.E."/>
            <person name="Goodrich-Blair H."/>
            <person name="Stock S.P."/>
            <person name="Adams B.J."/>
            <person name="Sternberg P.W."/>
            <person name="Mortazavi A."/>
        </authorList>
    </citation>
    <scope>NUCLEOTIDE SEQUENCE [LARGE SCALE GENOMIC DNA]</scope>
    <source>
        <strain evidence="6 7">ALL</strain>
    </source>
</reference>